<sequence>MPGPSMIIASPTGLLKGTLCAIITFLIMQDLIYRPKFPVVYVILWELKAPGNPSCARSFESLIAVGGRDCNLNVWDLENTANPLFTAKNVRPTTLLLEVPVWISDICFVPQHHGRIILTASRIGEVRHYRRTFSVLRIQLCREFCFQDFRGTLVLGGVVSLFFLLLHKVNYSKRGDPHKQIIYCKGESKGNIRVRSNLLILLLKVIVYSI</sequence>
<feature type="transmembrane region" description="Helical" evidence="1">
    <location>
        <begin position="6"/>
        <end position="28"/>
    </location>
</feature>
<dbReference type="Proteomes" id="UP000272942">
    <property type="component" value="Unassembled WGS sequence"/>
</dbReference>
<dbReference type="AlphaFoldDB" id="A0A183A274"/>
<evidence type="ECO:0000313" key="4">
    <source>
        <dbReference type="WBParaSite" id="ECPE_0000105901-mRNA-1"/>
    </source>
</evidence>
<evidence type="ECO:0000256" key="1">
    <source>
        <dbReference type="SAM" id="Phobius"/>
    </source>
</evidence>
<dbReference type="SUPFAM" id="SSF50978">
    <property type="entry name" value="WD40 repeat-like"/>
    <property type="match status" value="1"/>
</dbReference>
<dbReference type="Gene3D" id="2.130.10.10">
    <property type="entry name" value="YVTN repeat-like/Quinoprotein amine dehydrogenase"/>
    <property type="match status" value="1"/>
</dbReference>
<keyword evidence="1" id="KW-0472">Membrane</keyword>
<dbReference type="PANTHER" id="PTHR16038:SF4">
    <property type="entry name" value="WD REPEAT-CONTAINING PROTEIN 74"/>
    <property type="match status" value="1"/>
</dbReference>
<protein>
    <submittedName>
        <fullName evidence="4">WD_REPEATS_REGION domain-containing protein</fullName>
    </submittedName>
</protein>
<organism evidence="4">
    <name type="scientific">Echinostoma caproni</name>
    <dbReference type="NCBI Taxonomy" id="27848"/>
    <lineage>
        <taxon>Eukaryota</taxon>
        <taxon>Metazoa</taxon>
        <taxon>Spiralia</taxon>
        <taxon>Lophotrochozoa</taxon>
        <taxon>Platyhelminthes</taxon>
        <taxon>Trematoda</taxon>
        <taxon>Digenea</taxon>
        <taxon>Plagiorchiida</taxon>
        <taxon>Echinostomata</taxon>
        <taxon>Echinostomatoidea</taxon>
        <taxon>Echinostomatidae</taxon>
        <taxon>Echinostoma</taxon>
    </lineage>
</organism>
<dbReference type="WBParaSite" id="ECPE_0000105901-mRNA-1">
    <property type="protein sequence ID" value="ECPE_0000105901-mRNA-1"/>
    <property type="gene ID" value="ECPE_0000105901"/>
</dbReference>
<dbReference type="OrthoDB" id="18388at2759"/>
<feature type="transmembrane region" description="Helical" evidence="1">
    <location>
        <begin position="149"/>
        <end position="167"/>
    </location>
</feature>
<dbReference type="InterPro" id="IPR037379">
    <property type="entry name" value="WDR74/Nsa1"/>
</dbReference>
<reference evidence="4" key="1">
    <citation type="submission" date="2016-06" db="UniProtKB">
        <authorList>
            <consortium name="WormBaseParasite"/>
        </authorList>
    </citation>
    <scope>IDENTIFICATION</scope>
</reference>
<reference evidence="2 3" key="2">
    <citation type="submission" date="2018-11" db="EMBL/GenBank/DDBJ databases">
        <authorList>
            <consortium name="Pathogen Informatics"/>
        </authorList>
    </citation>
    <scope>NUCLEOTIDE SEQUENCE [LARGE SCALE GENOMIC DNA]</scope>
    <source>
        <strain evidence="2 3">Egypt</strain>
    </source>
</reference>
<keyword evidence="3" id="KW-1185">Reference proteome</keyword>
<dbReference type="GO" id="GO:0042273">
    <property type="term" value="P:ribosomal large subunit biogenesis"/>
    <property type="evidence" value="ECO:0007669"/>
    <property type="project" value="InterPro"/>
</dbReference>
<keyword evidence="1" id="KW-0812">Transmembrane</keyword>
<evidence type="ECO:0000313" key="3">
    <source>
        <dbReference type="Proteomes" id="UP000272942"/>
    </source>
</evidence>
<dbReference type="InterPro" id="IPR015943">
    <property type="entry name" value="WD40/YVTN_repeat-like_dom_sf"/>
</dbReference>
<keyword evidence="1" id="KW-1133">Transmembrane helix</keyword>
<dbReference type="GO" id="GO:0030687">
    <property type="term" value="C:preribosome, large subunit precursor"/>
    <property type="evidence" value="ECO:0007669"/>
    <property type="project" value="TreeGrafter"/>
</dbReference>
<dbReference type="PANTHER" id="PTHR16038">
    <property type="entry name" value="NOP SEVEN ASSOCIATED PROTEIN 1"/>
    <property type="match status" value="1"/>
</dbReference>
<gene>
    <name evidence="2" type="ORF">ECPE_LOCUS1059</name>
</gene>
<accession>A0A183A274</accession>
<proteinExistence type="predicted"/>
<dbReference type="GO" id="GO:0005730">
    <property type="term" value="C:nucleolus"/>
    <property type="evidence" value="ECO:0007669"/>
    <property type="project" value="InterPro"/>
</dbReference>
<evidence type="ECO:0000313" key="2">
    <source>
        <dbReference type="EMBL" id="VDP32609.1"/>
    </source>
</evidence>
<dbReference type="EMBL" id="UZAN01005002">
    <property type="protein sequence ID" value="VDP32609.1"/>
    <property type="molecule type" value="Genomic_DNA"/>
</dbReference>
<dbReference type="InterPro" id="IPR036322">
    <property type="entry name" value="WD40_repeat_dom_sf"/>
</dbReference>
<name>A0A183A274_9TREM</name>